<evidence type="ECO:0000313" key="15">
    <source>
        <dbReference type="Proteomes" id="UP001153076"/>
    </source>
</evidence>
<dbReference type="CDD" id="cd04592">
    <property type="entry name" value="CBS_pair_voltage-gated_CLC_euk_bac"/>
    <property type="match status" value="1"/>
</dbReference>
<feature type="transmembrane region" description="Helical" evidence="12">
    <location>
        <begin position="168"/>
        <end position="186"/>
    </location>
</feature>
<feature type="transmembrane region" description="Helical" evidence="12">
    <location>
        <begin position="116"/>
        <end position="138"/>
    </location>
</feature>
<comment type="subcellular location">
    <subcellularLocation>
        <location evidence="1 12">Membrane</location>
        <topology evidence="1 12">Multi-pass membrane protein</topology>
    </subcellularLocation>
</comment>
<dbReference type="Gene3D" id="1.10.3080.10">
    <property type="entry name" value="Clc chloride channel"/>
    <property type="match status" value="1"/>
</dbReference>
<evidence type="ECO:0000313" key="14">
    <source>
        <dbReference type="EMBL" id="KAJ8441920.1"/>
    </source>
</evidence>
<comment type="caution">
    <text evidence="12">Lacks conserved residue(s) required for the propagation of feature annotation.</text>
</comment>
<evidence type="ECO:0000256" key="11">
    <source>
        <dbReference type="PROSITE-ProRule" id="PRU00703"/>
    </source>
</evidence>
<dbReference type="EMBL" id="JAKOGI010000149">
    <property type="protein sequence ID" value="KAJ8441920.1"/>
    <property type="molecule type" value="Genomic_DNA"/>
</dbReference>
<keyword evidence="3 12" id="KW-0813">Transport</keyword>
<keyword evidence="10" id="KW-0407">Ion channel</keyword>
<accession>A0A9Q1KEA4</accession>
<evidence type="ECO:0000256" key="12">
    <source>
        <dbReference type="RuleBase" id="RU361221"/>
    </source>
</evidence>
<dbReference type="Gene3D" id="3.10.580.10">
    <property type="entry name" value="CBS-domain"/>
    <property type="match status" value="1"/>
</dbReference>
<feature type="transmembrane region" description="Helical" evidence="12">
    <location>
        <begin position="291"/>
        <end position="314"/>
    </location>
</feature>
<dbReference type="InterPro" id="IPR050368">
    <property type="entry name" value="ClC-type_chloride_channel"/>
</dbReference>
<evidence type="ECO:0000256" key="6">
    <source>
        <dbReference type="ARBA" id="ARBA00023065"/>
    </source>
</evidence>
<evidence type="ECO:0000256" key="9">
    <source>
        <dbReference type="ARBA" id="ARBA00023214"/>
    </source>
</evidence>
<keyword evidence="5 12" id="KW-1133">Transmembrane helix</keyword>
<comment type="caution">
    <text evidence="14">The sequence shown here is derived from an EMBL/GenBank/DDBJ whole genome shotgun (WGS) entry which is preliminary data.</text>
</comment>
<evidence type="ECO:0000256" key="8">
    <source>
        <dbReference type="ARBA" id="ARBA00023173"/>
    </source>
</evidence>
<dbReference type="InterPro" id="IPR001807">
    <property type="entry name" value="ClC"/>
</dbReference>
<dbReference type="InterPro" id="IPR046342">
    <property type="entry name" value="CBS_dom_sf"/>
</dbReference>
<proteinExistence type="inferred from homology"/>
<evidence type="ECO:0000256" key="10">
    <source>
        <dbReference type="ARBA" id="ARBA00023303"/>
    </source>
</evidence>
<evidence type="ECO:0000256" key="7">
    <source>
        <dbReference type="ARBA" id="ARBA00023136"/>
    </source>
</evidence>
<protein>
    <recommendedName>
        <fullName evidence="12">Chloride channel protein</fullName>
    </recommendedName>
</protein>
<dbReference type="PROSITE" id="PS51371">
    <property type="entry name" value="CBS"/>
    <property type="match status" value="1"/>
</dbReference>
<organism evidence="14 15">
    <name type="scientific">Carnegiea gigantea</name>
    <dbReference type="NCBI Taxonomy" id="171969"/>
    <lineage>
        <taxon>Eukaryota</taxon>
        <taxon>Viridiplantae</taxon>
        <taxon>Streptophyta</taxon>
        <taxon>Embryophyta</taxon>
        <taxon>Tracheophyta</taxon>
        <taxon>Spermatophyta</taxon>
        <taxon>Magnoliopsida</taxon>
        <taxon>eudicotyledons</taxon>
        <taxon>Gunneridae</taxon>
        <taxon>Pentapetalae</taxon>
        <taxon>Caryophyllales</taxon>
        <taxon>Cactineae</taxon>
        <taxon>Cactaceae</taxon>
        <taxon>Cactoideae</taxon>
        <taxon>Echinocereeae</taxon>
        <taxon>Carnegiea</taxon>
    </lineage>
</organism>
<keyword evidence="11" id="KW-0129">CBS domain</keyword>
<dbReference type="PANTHER" id="PTHR43427:SF6">
    <property type="entry name" value="CHLORIDE CHANNEL PROTEIN CLC-E"/>
    <property type="match status" value="1"/>
</dbReference>
<sequence>MERPPSPVGHSCFSLHRNSAFYRWPPPFSVISLSTAKISLLSTPRSKLISGCCSAFSVRRLSYGLHRRRNKNSYPIKAPAALPESRDSELMENESDRGGAIGLLSALEDIPEANSAIISACLVGLLTGFGVVLFNYVVHELRDISWDGVVDRGASWLREEPLKKTWQRTIFVPACGGLIVSMLNVLRDAFDVPGQGEVVRRIKGVLQPFLKTVAACITLGTGNSLGPEGPSVEIGSSIGKGVGTLFGATKRKVPLIAAGSAAGLASGFNATVAGCFFAVESVLWPSADSAVSLTSTTSMVIISAVIASVISEVGLGAEPAFKVPVYDFRSASELPLYLLLGILCGLVSLSLTRCTTIMLRGVEEIQRTGRIPKAVFPVTGGLAVGLAALAYPEILYWGFQNVDILLESRPFVKGLSADLLIQIVGVKILATSFCRASGLVGGYYAPSLFIGAGTGMAYGKLIAFAVSQSHPIFPAPWFEVASPQAYALVNIILLFPCVSSNFGSVSSGYSYLKVASSADDICELESSRCFDDSDTETEELQRKILVSQAMRTRFATVFRSTLVDEAVSLMLAVKQSYALIVDDNNLLSGILSLEDIQGFLKSAKARRRIPEELLVAEVCSFDGEKCKVRWTATPGMDLLSAEMIIVRNGLSQLPVVSEHARGHLGRPVGVIDMQCITLACRAVATKQYLNQNFMTTNGTPE</sequence>
<dbReference type="InterPro" id="IPR014743">
    <property type="entry name" value="Cl-channel_core"/>
</dbReference>
<dbReference type="SUPFAM" id="SSF54631">
    <property type="entry name" value="CBS-domain pair"/>
    <property type="match status" value="1"/>
</dbReference>
<comment type="similarity">
    <text evidence="2 12">Belongs to the chloride channel (TC 2.A.49) family.</text>
</comment>
<keyword evidence="8" id="KW-0869">Chloride channel</keyword>
<dbReference type="Pfam" id="PF00571">
    <property type="entry name" value="CBS"/>
    <property type="match status" value="1"/>
</dbReference>
<evidence type="ECO:0000256" key="5">
    <source>
        <dbReference type="ARBA" id="ARBA00022989"/>
    </source>
</evidence>
<dbReference type="InterPro" id="IPR000644">
    <property type="entry name" value="CBS_dom"/>
</dbReference>
<gene>
    <name evidence="14" type="ORF">Cgig2_020065</name>
</gene>
<dbReference type="GO" id="GO:0005254">
    <property type="term" value="F:chloride channel activity"/>
    <property type="evidence" value="ECO:0007669"/>
    <property type="project" value="UniProtKB-UniRule"/>
</dbReference>
<dbReference type="OrthoDB" id="4564at2759"/>
<keyword evidence="7 12" id="KW-0472">Membrane</keyword>
<dbReference type="SUPFAM" id="SSF81340">
    <property type="entry name" value="Clc chloride channel"/>
    <property type="match status" value="1"/>
</dbReference>
<evidence type="ECO:0000256" key="4">
    <source>
        <dbReference type="ARBA" id="ARBA00022692"/>
    </source>
</evidence>
<dbReference type="AlphaFoldDB" id="A0A9Q1KEA4"/>
<name>A0A9Q1KEA4_9CARY</name>
<dbReference type="PANTHER" id="PTHR43427">
    <property type="entry name" value="CHLORIDE CHANNEL PROTEIN CLC-E"/>
    <property type="match status" value="1"/>
</dbReference>
<evidence type="ECO:0000259" key="13">
    <source>
        <dbReference type="PROSITE" id="PS51371"/>
    </source>
</evidence>
<evidence type="ECO:0000256" key="3">
    <source>
        <dbReference type="ARBA" id="ARBA00022448"/>
    </source>
</evidence>
<dbReference type="GO" id="GO:0034707">
    <property type="term" value="C:chloride channel complex"/>
    <property type="evidence" value="ECO:0007669"/>
    <property type="project" value="UniProtKB-KW"/>
</dbReference>
<dbReference type="Pfam" id="PF00654">
    <property type="entry name" value="Voltage_CLC"/>
    <property type="match status" value="1"/>
</dbReference>
<evidence type="ECO:0000256" key="2">
    <source>
        <dbReference type="ARBA" id="ARBA00009476"/>
    </source>
</evidence>
<keyword evidence="6 12" id="KW-0406">Ion transport</keyword>
<keyword evidence="15" id="KW-1185">Reference proteome</keyword>
<dbReference type="Proteomes" id="UP001153076">
    <property type="component" value="Unassembled WGS sequence"/>
</dbReference>
<dbReference type="SMART" id="SM00116">
    <property type="entry name" value="CBS"/>
    <property type="match status" value="2"/>
</dbReference>
<dbReference type="GO" id="GO:0009535">
    <property type="term" value="C:chloroplast thylakoid membrane"/>
    <property type="evidence" value="ECO:0007669"/>
    <property type="project" value="TreeGrafter"/>
</dbReference>
<reference evidence="14" key="1">
    <citation type="submission" date="2022-04" db="EMBL/GenBank/DDBJ databases">
        <title>Carnegiea gigantea Genome sequencing and assembly v2.</title>
        <authorList>
            <person name="Copetti D."/>
            <person name="Sanderson M.J."/>
            <person name="Burquez A."/>
            <person name="Wojciechowski M.F."/>
        </authorList>
    </citation>
    <scope>NUCLEOTIDE SEQUENCE</scope>
    <source>
        <strain evidence="14">SGP5-SGP5p</strain>
        <tissue evidence="14">Aerial part</tissue>
    </source>
</reference>
<keyword evidence="4 12" id="KW-0812">Transmembrane</keyword>
<feature type="transmembrane region" description="Helical" evidence="12">
    <location>
        <begin position="255"/>
        <end position="279"/>
    </location>
</feature>
<feature type="domain" description="CBS" evidence="13">
    <location>
        <begin position="550"/>
        <end position="606"/>
    </location>
</feature>
<feature type="transmembrane region" description="Helical" evidence="12">
    <location>
        <begin position="334"/>
        <end position="354"/>
    </location>
</feature>
<feature type="transmembrane region" description="Helical" evidence="12">
    <location>
        <begin position="374"/>
        <end position="391"/>
    </location>
</feature>
<dbReference type="PRINTS" id="PR00762">
    <property type="entry name" value="CLCHANNEL"/>
</dbReference>
<evidence type="ECO:0000256" key="1">
    <source>
        <dbReference type="ARBA" id="ARBA00004141"/>
    </source>
</evidence>
<dbReference type="CDD" id="cd00400">
    <property type="entry name" value="Voltage_gated_ClC"/>
    <property type="match status" value="1"/>
</dbReference>
<keyword evidence="9 12" id="KW-0868">Chloride</keyword>